<dbReference type="InterPro" id="IPR043815">
    <property type="entry name" value="DUF5797"/>
</dbReference>
<dbReference type="EMBL" id="FODV01000005">
    <property type="protein sequence ID" value="SEO78665.1"/>
    <property type="molecule type" value="Genomic_DNA"/>
</dbReference>
<dbReference type="OrthoDB" id="213344at2157"/>
<evidence type="ECO:0000313" key="1">
    <source>
        <dbReference type="EMBL" id="SEO78665.1"/>
    </source>
</evidence>
<accession>A0A1H8SJC2</accession>
<dbReference type="Pfam" id="PF19110">
    <property type="entry name" value="DUF5797"/>
    <property type="match status" value="1"/>
</dbReference>
<reference evidence="2" key="1">
    <citation type="submission" date="2016-10" db="EMBL/GenBank/DDBJ databases">
        <authorList>
            <person name="Varghese N."/>
            <person name="Submissions S."/>
        </authorList>
    </citation>
    <scope>NUCLEOTIDE SEQUENCE [LARGE SCALE GENOMIC DNA]</scope>
    <source>
        <strain evidence="2">CGMCC 1.10121</strain>
    </source>
</reference>
<dbReference type="RefSeq" id="WP_089824194.1">
    <property type="nucleotide sequence ID" value="NZ_FODV01000005.1"/>
</dbReference>
<name>A0A1H8SJC2_9EURY</name>
<gene>
    <name evidence="1" type="ORF">SAMN04487948_105136</name>
</gene>
<dbReference type="AlphaFoldDB" id="A0A1H8SJC2"/>
<keyword evidence="2" id="KW-1185">Reference proteome</keyword>
<organism evidence="1 2">
    <name type="scientific">Halogranum amylolyticum</name>
    <dbReference type="NCBI Taxonomy" id="660520"/>
    <lineage>
        <taxon>Archaea</taxon>
        <taxon>Methanobacteriati</taxon>
        <taxon>Methanobacteriota</taxon>
        <taxon>Stenosarchaea group</taxon>
        <taxon>Halobacteria</taxon>
        <taxon>Halobacteriales</taxon>
        <taxon>Haloferacaceae</taxon>
    </lineage>
</organism>
<proteinExistence type="predicted"/>
<dbReference type="Proteomes" id="UP000199126">
    <property type="component" value="Unassembled WGS sequence"/>
</dbReference>
<evidence type="ECO:0000313" key="2">
    <source>
        <dbReference type="Proteomes" id="UP000199126"/>
    </source>
</evidence>
<protein>
    <submittedName>
        <fullName evidence="1">Uncharacterized protein</fullName>
    </submittedName>
</protein>
<sequence length="167" mass="19037">MALTEEEEERLGDIVRLQPTKNKELQKRWELESGSEVHQYLENHLKEYYYRDDNSLIRATAEAAELLGIDPGVESEDEEEGGVPSVIRVPELESQVFQVVAGPDERSESVVSVLNKLRERFDVDPEAQEVRSALQSLRRKGVVEVVYRTVPTFKLAVERDAVEVEVV</sequence>